<sequence>MIYLTLFIEFFKVGLFSFGGGFGMIPLIQDAVIRHNWMSEDAFYNFIGVCESTPGPIAVNMATYVGSTQAGLSGGIVATLGVITPSFFIILLIAAVLKNLTKNTYVQGFLYGIKPVILALILATGINMLLKSTGYVSLSEYDVNIPAIIILCLLAGIYFFIRRKWKQKLSAISLILLSAVLGIVVSVIAEHIR</sequence>
<comment type="caution">
    <text evidence="8">The sequence shown here is derived from an EMBL/GenBank/DDBJ whole genome shotgun (WGS) entry which is preliminary data.</text>
</comment>
<feature type="transmembrane region" description="Helical" evidence="7">
    <location>
        <begin position="7"/>
        <end position="28"/>
    </location>
</feature>
<organism evidence="8 9">
    <name type="scientific">Coprococcus hominis</name>
    <name type="common">ex Liu et al. 2022</name>
    <dbReference type="NCBI Taxonomy" id="2763039"/>
    <lineage>
        <taxon>Bacteria</taxon>
        <taxon>Bacillati</taxon>
        <taxon>Bacillota</taxon>
        <taxon>Clostridia</taxon>
        <taxon>Lachnospirales</taxon>
        <taxon>Lachnospiraceae</taxon>
        <taxon>Coprococcus</taxon>
    </lineage>
</organism>
<evidence type="ECO:0000256" key="4">
    <source>
        <dbReference type="ARBA" id="ARBA00022692"/>
    </source>
</evidence>
<dbReference type="Proteomes" id="UP000615234">
    <property type="component" value="Unassembled WGS sequence"/>
</dbReference>
<feature type="transmembrane region" description="Helical" evidence="7">
    <location>
        <begin position="141"/>
        <end position="161"/>
    </location>
</feature>
<protein>
    <submittedName>
        <fullName evidence="8">Chromate transporter</fullName>
    </submittedName>
</protein>
<dbReference type="InterPro" id="IPR003370">
    <property type="entry name" value="Chromate_transpt"/>
</dbReference>
<evidence type="ECO:0000256" key="7">
    <source>
        <dbReference type="SAM" id="Phobius"/>
    </source>
</evidence>
<evidence type="ECO:0000256" key="6">
    <source>
        <dbReference type="ARBA" id="ARBA00023136"/>
    </source>
</evidence>
<keyword evidence="4 7" id="KW-0812">Transmembrane</keyword>
<keyword evidence="6 7" id="KW-0472">Membrane</keyword>
<keyword evidence="3" id="KW-1003">Cell membrane</keyword>
<dbReference type="PANTHER" id="PTHR43663:SF1">
    <property type="entry name" value="CHROMATE TRANSPORTER"/>
    <property type="match status" value="1"/>
</dbReference>
<evidence type="ECO:0000313" key="9">
    <source>
        <dbReference type="Proteomes" id="UP000615234"/>
    </source>
</evidence>
<evidence type="ECO:0000256" key="5">
    <source>
        <dbReference type="ARBA" id="ARBA00022989"/>
    </source>
</evidence>
<dbReference type="InterPro" id="IPR052518">
    <property type="entry name" value="CHR_Transporter"/>
</dbReference>
<feature type="transmembrane region" description="Helical" evidence="7">
    <location>
        <begin position="168"/>
        <end position="189"/>
    </location>
</feature>
<dbReference type="RefSeq" id="WP_118615270.1">
    <property type="nucleotide sequence ID" value="NZ_JACOOX010000002.1"/>
</dbReference>
<dbReference type="GO" id="GO:0015109">
    <property type="term" value="F:chromate transmembrane transporter activity"/>
    <property type="evidence" value="ECO:0007669"/>
    <property type="project" value="InterPro"/>
</dbReference>
<dbReference type="AlphaFoldDB" id="A0A8I0ANV1"/>
<name>A0A8I0ANV1_9FIRM</name>
<evidence type="ECO:0000256" key="3">
    <source>
        <dbReference type="ARBA" id="ARBA00022475"/>
    </source>
</evidence>
<dbReference type="PANTHER" id="PTHR43663">
    <property type="entry name" value="CHROMATE TRANSPORT PROTEIN-RELATED"/>
    <property type="match status" value="1"/>
</dbReference>
<reference evidence="8 9" key="1">
    <citation type="submission" date="2020-08" db="EMBL/GenBank/DDBJ databases">
        <title>Genome public.</title>
        <authorList>
            <person name="Liu C."/>
            <person name="Sun Q."/>
        </authorList>
    </citation>
    <scope>NUCLEOTIDE SEQUENCE [LARGE SCALE GENOMIC DNA]</scope>
    <source>
        <strain evidence="8 9">NSJ-10</strain>
    </source>
</reference>
<feature type="transmembrane region" description="Helical" evidence="7">
    <location>
        <begin position="109"/>
        <end position="129"/>
    </location>
</feature>
<evidence type="ECO:0000256" key="2">
    <source>
        <dbReference type="ARBA" id="ARBA00005262"/>
    </source>
</evidence>
<dbReference type="Pfam" id="PF02417">
    <property type="entry name" value="Chromate_transp"/>
    <property type="match status" value="1"/>
</dbReference>
<evidence type="ECO:0000313" key="8">
    <source>
        <dbReference type="EMBL" id="MBC5662148.1"/>
    </source>
</evidence>
<gene>
    <name evidence="8" type="ORF">H8S09_04450</name>
</gene>
<proteinExistence type="inferred from homology"/>
<dbReference type="GO" id="GO:0005886">
    <property type="term" value="C:plasma membrane"/>
    <property type="evidence" value="ECO:0007669"/>
    <property type="project" value="UniProtKB-SubCell"/>
</dbReference>
<comment type="similarity">
    <text evidence="2">Belongs to the chromate ion transporter (CHR) (TC 2.A.51) family.</text>
</comment>
<feature type="transmembrane region" description="Helical" evidence="7">
    <location>
        <begin position="76"/>
        <end position="97"/>
    </location>
</feature>
<dbReference type="EMBL" id="JACOOX010000002">
    <property type="protein sequence ID" value="MBC5662148.1"/>
    <property type="molecule type" value="Genomic_DNA"/>
</dbReference>
<comment type="subcellular location">
    <subcellularLocation>
        <location evidence="1">Cell membrane</location>
        <topology evidence="1">Multi-pass membrane protein</topology>
    </subcellularLocation>
</comment>
<keyword evidence="5 7" id="KW-1133">Transmembrane helix</keyword>
<keyword evidence="9" id="KW-1185">Reference proteome</keyword>
<accession>A0A8I0ANV1</accession>
<evidence type="ECO:0000256" key="1">
    <source>
        <dbReference type="ARBA" id="ARBA00004651"/>
    </source>
</evidence>